<dbReference type="Proteomes" id="UP000699042">
    <property type="component" value="Unassembled WGS sequence"/>
</dbReference>
<reference evidence="1" key="1">
    <citation type="submission" date="2021-05" db="EMBL/GenBank/DDBJ databases">
        <title>Comparative genomics of three Colletotrichum scovillei strains and genetic complementation revealed genes involved fungal growth and virulence on chili pepper.</title>
        <authorList>
            <person name="Hsieh D.-K."/>
            <person name="Chuang S.-C."/>
            <person name="Chen C.-Y."/>
            <person name="Chao Y.-T."/>
            <person name="Lu M.-Y.J."/>
            <person name="Lee M.-H."/>
            <person name="Shih M.-C."/>
        </authorList>
    </citation>
    <scope>NUCLEOTIDE SEQUENCE</scope>
    <source>
        <strain evidence="1">Coll-153</strain>
    </source>
</reference>
<gene>
    <name evidence="1" type="ORF">JMJ77_011752</name>
</gene>
<comment type="caution">
    <text evidence="1">The sequence shown here is derived from an EMBL/GenBank/DDBJ whole genome shotgun (WGS) entry which is preliminary data.</text>
</comment>
<accession>A0A9P7UDC4</accession>
<dbReference type="EMBL" id="JAESDN010000011">
    <property type="protein sequence ID" value="KAG7043932.1"/>
    <property type="molecule type" value="Genomic_DNA"/>
</dbReference>
<sequence length="79" mass="8844">PKSQHECWAAIQLHRLFRPTCPPTNDVESVLRRPASPSAGIVLRLAPRQGSSWELALVPVWNPWRGVKPWGVGWVALGR</sequence>
<evidence type="ECO:0000313" key="1">
    <source>
        <dbReference type="EMBL" id="KAG7043932.1"/>
    </source>
</evidence>
<protein>
    <submittedName>
        <fullName evidence="1">Uncharacterized protein</fullName>
    </submittedName>
</protein>
<feature type="non-terminal residue" evidence="1">
    <location>
        <position position="1"/>
    </location>
</feature>
<name>A0A9P7UDC4_9PEZI</name>
<evidence type="ECO:0000313" key="2">
    <source>
        <dbReference type="Proteomes" id="UP000699042"/>
    </source>
</evidence>
<keyword evidence="2" id="KW-1185">Reference proteome</keyword>
<organism evidence="1 2">
    <name type="scientific">Colletotrichum scovillei</name>
    <dbReference type="NCBI Taxonomy" id="1209932"/>
    <lineage>
        <taxon>Eukaryota</taxon>
        <taxon>Fungi</taxon>
        <taxon>Dikarya</taxon>
        <taxon>Ascomycota</taxon>
        <taxon>Pezizomycotina</taxon>
        <taxon>Sordariomycetes</taxon>
        <taxon>Hypocreomycetidae</taxon>
        <taxon>Glomerellales</taxon>
        <taxon>Glomerellaceae</taxon>
        <taxon>Colletotrichum</taxon>
        <taxon>Colletotrichum acutatum species complex</taxon>
    </lineage>
</organism>
<dbReference type="AlphaFoldDB" id="A0A9P7UDC4"/>
<proteinExistence type="predicted"/>